<sequence>TKLQNLPEQLEIFTPNKTNESEIWKGKPKYQIFQYDLDESNGIFNQ</sequence>
<evidence type="ECO:0000313" key="1">
    <source>
        <dbReference type="EMBL" id="CAG8829607.1"/>
    </source>
</evidence>
<name>A0ABN7WEG2_GIGMA</name>
<organism evidence="1 2">
    <name type="scientific">Gigaspora margarita</name>
    <dbReference type="NCBI Taxonomy" id="4874"/>
    <lineage>
        <taxon>Eukaryota</taxon>
        <taxon>Fungi</taxon>
        <taxon>Fungi incertae sedis</taxon>
        <taxon>Mucoromycota</taxon>
        <taxon>Glomeromycotina</taxon>
        <taxon>Glomeromycetes</taxon>
        <taxon>Diversisporales</taxon>
        <taxon>Gigasporaceae</taxon>
        <taxon>Gigaspora</taxon>
    </lineage>
</organism>
<dbReference type="EMBL" id="CAJVQB010041537">
    <property type="protein sequence ID" value="CAG8829607.1"/>
    <property type="molecule type" value="Genomic_DNA"/>
</dbReference>
<protein>
    <submittedName>
        <fullName evidence="1">18889_t:CDS:1</fullName>
    </submittedName>
</protein>
<keyword evidence="2" id="KW-1185">Reference proteome</keyword>
<dbReference type="Proteomes" id="UP000789901">
    <property type="component" value="Unassembled WGS sequence"/>
</dbReference>
<comment type="caution">
    <text evidence="1">The sequence shown here is derived from an EMBL/GenBank/DDBJ whole genome shotgun (WGS) entry which is preliminary data.</text>
</comment>
<accession>A0ABN7WEG2</accession>
<gene>
    <name evidence="1" type="ORF">GMARGA_LOCUS30029</name>
</gene>
<feature type="non-terminal residue" evidence="1">
    <location>
        <position position="1"/>
    </location>
</feature>
<evidence type="ECO:0000313" key="2">
    <source>
        <dbReference type="Proteomes" id="UP000789901"/>
    </source>
</evidence>
<proteinExistence type="predicted"/>
<reference evidence="1 2" key="1">
    <citation type="submission" date="2021-06" db="EMBL/GenBank/DDBJ databases">
        <authorList>
            <person name="Kallberg Y."/>
            <person name="Tangrot J."/>
            <person name="Rosling A."/>
        </authorList>
    </citation>
    <scope>NUCLEOTIDE SEQUENCE [LARGE SCALE GENOMIC DNA]</scope>
    <source>
        <strain evidence="1 2">120-4 pot B 10/14</strain>
    </source>
</reference>